<dbReference type="EMBL" id="SJPM01000004">
    <property type="protein sequence ID" value="TWT97411.1"/>
    <property type="molecule type" value="Genomic_DNA"/>
</dbReference>
<organism evidence="1 2">
    <name type="scientific">Neorhodopirellula pilleata</name>
    <dbReference type="NCBI Taxonomy" id="2714738"/>
    <lineage>
        <taxon>Bacteria</taxon>
        <taxon>Pseudomonadati</taxon>
        <taxon>Planctomycetota</taxon>
        <taxon>Planctomycetia</taxon>
        <taxon>Pirellulales</taxon>
        <taxon>Pirellulaceae</taxon>
        <taxon>Neorhodopirellula</taxon>
    </lineage>
</organism>
<gene>
    <name evidence="1" type="ORF">Pla100_25630</name>
</gene>
<accession>A0A5C6AEB3</accession>
<sequence>MRDAISDCTVPEFLRRSENKLDIIVKNYWHIFVVSFAFVVAGCGSGQESSNVAENAGAKAIADYEAAQLAKEKASNEFESSGR</sequence>
<evidence type="ECO:0000313" key="1">
    <source>
        <dbReference type="EMBL" id="TWT97411.1"/>
    </source>
</evidence>
<evidence type="ECO:0000313" key="2">
    <source>
        <dbReference type="Proteomes" id="UP000316213"/>
    </source>
</evidence>
<comment type="caution">
    <text evidence="1">The sequence shown here is derived from an EMBL/GenBank/DDBJ whole genome shotgun (WGS) entry which is preliminary data.</text>
</comment>
<protein>
    <submittedName>
        <fullName evidence="1">Uncharacterized protein</fullName>
    </submittedName>
</protein>
<keyword evidence="2" id="KW-1185">Reference proteome</keyword>
<dbReference type="AlphaFoldDB" id="A0A5C6AEB3"/>
<dbReference type="Proteomes" id="UP000316213">
    <property type="component" value="Unassembled WGS sequence"/>
</dbReference>
<name>A0A5C6AEB3_9BACT</name>
<proteinExistence type="predicted"/>
<reference evidence="1 2" key="1">
    <citation type="submission" date="2019-02" db="EMBL/GenBank/DDBJ databases">
        <title>Deep-cultivation of Planctomycetes and their phenomic and genomic characterization uncovers novel biology.</title>
        <authorList>
            <person name="Wiegand S."/>
            <person name="Jogler M."/>
            <person name="Boedeker C."/>
            <person name="Pinto D."/>
            <person name="Vollmers J."/>
            <person name="Rivas-Marin E."/>
            <person name="Kohn T."/>
            <person name="Peeters S.H."/>
            <person name="Heuer A."/>
            <person name="Rast P."/>
            <person name="Oberbeckmann S."/>
            <person name="Bunk B."/>
            <person name="Jeske O."/>
            <person name="Meyerdierks A."/>
            <person name="Storesund J.E."/>
            <person name="Kallscheuer N."/>
            <person name="Luecker S."/>
            <person name="Lage O.M."/>
            <person name="Pohl T."/>
            <person name="Merkel B.J."/>
            <person name="Hornburger P."/>
            <person name="Mueller R.-W."/>
            <person name="Bruemmer F."/>
            <person name="Labrenz M."/>
            <person name="Spormann A.M."/>
            <person name="Op Den Camp H."/>
            <person name="Overmann J."/>
            <person name="Amann R."/>
            <person name="Jetten M.S.M."/>
            <person name="Mascher T."/>
            <person name="Medema M.H."/>
            <person name="Devos D.P."/>
            <person name="Kaster A.-K."/>
            <person name="Ovreas L."/>
            <person name="Rohde M."/>
            <person name="Galperin M.Y."/>
            <person name="Jogler C."/>
        </authorList>
    </citation>
    <scope>NUCLEOTIDE SEQUENCE [LARGE SCALE GENOMIC DNA]</scope>
    <source>
        <strain evidence="1 2">Pla100</strain>
    </source>
</reference>